<feature type="domain" description="Amidohydrolase 3" evidence="2">
    <location>
        <begin position="91"/>
        <end position="571"/>
    </location>
</feature>
<dbReference type="CDD" id="cd01300">
    <property type="entry name" value="YtcJ_like"/>
    <property type="match status" value="1"/>
</dbReference>
<dbReference type="AlphaFoldDB" id="A0A1G6RWM9"/>
<dbReference type="Gene3D" id="3.20.20.140">
    <property type="entry name" value="Metal-dependent hydrolases"/>
    <property type="match status" value="1"/>
</dbReference>
<dbReference type="Proteomes" id="UP000199603">
    <property type="component" value="Unassembled WGS sequence"/>
</dbReference>
<keyword evidence="4" id="KW-1185">Reference proteome</keyword>
<organism evidence="3 4">
    <name type="scientific">Aquimonas voraii</name>
    <dbReference type="NCBI Taxonomy" id="265719"/>
    <lineage>
        <taxon>Bacteria</taxon>
        <taxon>Pseudomonadati</taxon>
        <taxon>Pseudomonadota</taxon>
        <taxon>Gammaproteobacteria</taxon>
        <taxon>Lysobacterales</taxon>
        <taxon>Lysobacteraceae</taxon>
        <taxon>Aquimonas</taxon>
    </lineage>
</organism>
<dbReference type="PANTHER" id="PTHR22642">
    <property type="entry name" value="IMIDAZOLONEPROPIONASE"/>
    <property type="match status" value="1"/>
</dbReference>
<gene>
    <name evidence="3" type="ORF">SAMN04488509_101149</name>
</gene>
<dbReference type="Gene3D" id="3.10.310.70">
    <property type="match status" value="1"/>
</dbReference>
<sequence>MCGLLLFRACGTVAATAINRARRMPLRASLALLALAAAAAASAETTLLVDARIHTLDQSRPLVEAMAWDAEGRLLALGEAAALREQYRGAREIDLGGQTVVPGLIDAHGHLMNLGHALLRADLMGATSKAEIVERLKSHARDLPQGAWLLGRGWDQTLWPEAEFPTAADLDAHFPDRPVWLERVDGHAGWGNSLALSASKRDLSGDWQPEGGRILRDASGQPTGVFIDSAERFIVEQIPAPSAEVDALALERALAEAVKFGLTGVHDAGVSLKQLGLYRRFADSGRLPLRIHAMANGDAEALDALCAMGHYRHPSGRLQMRTVKLYIDGALGSRGAALLADYSDEPGNRGLLFAEPPAFEKILRKAYDCGAQVAAHAIGDRGNRVVLDGMQRVLGEASASDHRWRIEHAQVVALSDIPRFAQLGVIASMQPTHATSDMRWAQARLGEDRLAGAYAWRRMKESGAVLALGSDFPVELVDPLLGLHAAATRQDARGWPEGGWIASQKLSLMEALRGFTLDAARAGFAETEVGSLEPGKRADFVVLSRALEDLAPADILELRVQSTWIDGERVYPAR</sequence>
<name>A0A1G6RWM9_9GAMM</name>
<feature type="chain" id="PRO_5011666391" description="Amidohydrolase 3 domain-containing protein" evidence="1">
    <location>
        <begin position="44"/>
        <end position="574"/>
    </location>
</feature>
<dbReference type="Pfam" id="PF07969">
    <property type="entry name" value="Amidohydro_3"/>
    <property type="match status" value="1"/>
</dbReference>
<feature type="signal peptide" evidence="1">
    <location>
        <begin position="1"/>
        <end position="43"/>
    </location>
</feature>
<dbReference type="InterPro" id="IPR033932">
    <property type="entry name" value="YtcJ-like"/>
</dbReference>
<dbReference type="GO" id="GO:0016810">
    <property type="term" value="F:hydrolase activity, acting on carbon-nitrogen (but not peptide) bonds"/>
    <property type="evidence" value="ECO:0007669"/>
    <property type="project" value="InterPro"/>
</dbReference>
<evidence type="ECO:0000313" key="3">
    <source>
        <dbReference type="EMBL" id="SDD08999.1"/>
    </source>
</evidence>
<reference evidence="3 4" key="1">
    <citation type="submission" date="2016-10" db="EMBL/GenBank/DDBJ databases">
        <authorList>
            <person name="de Groot N.N."/>
        </authorList>
    </citation>
    <scope>NUCLEOTIDE SEQUENCE [LARGE SCALE GENOMIC DNA]</scope>
    <source>
        <strain evidence="3 4">DSM 16957</strain>
    </source>
</reference>
<proteinExistence type="predicted"/>
<protein>
    <recommendedName>
        <fullName evidence="2">Amidohydrolase 3 domain-containing protein</fullName>
    </recommendedName>
</protein>
<dbReference type="STRING" id="265719.SAMN04488509_101149"/>
<dbReference type="InterPro" id="IPR013108">
    <property type="entry name" value="Amidohydro_3"/>
</dbReference>
<dbReference type="SUPFAM" id="SSF51556">
    <property type="entry name" value="Metallo-dependent hydrolases"/>
    <property type="match status" value="1"/>
</dbReference>
<dbReference type="SUPFAM" id="SSF51338">
    <property type="entry name" value="Composite domain of metallo-dependent hydrolases"/>
    <property type="match status" value="1"/>
</dbReference>
<evidence type="ECO:0000256" key="1">
    <source>
        <dbReference type="SAM" id="SignalP"/>
    </source>
</evidence>
<accession>A0A1G6RWM9</accession>
<keyword evidence="1" id="KW-0732">Signal</keyword>
<dbReference type="InterPro" id="IPR032466">
    <property type="entry name" value="Metal_Hydrolase"/>
</dbReference>
<evidence type="ECO:0000313" key="4">
    <source>
        <dbReference type="Proteomes" id="UP000199603"/>
    </source>
</evidence>
<evidence type="ECO:0000259" key="2">
    <source>
        <dbReference type="Pfam" id="PF07969"/>
    </source>
</evidence>
<dbReference type="Gene3D" id="2.30.40.10">
    <property type="entry name" value="Urease, subunit C, domain 1"/>
    <property type="match status" value="1"/>
</dbReference>
<dbReference type="PANTHER" id="PTHR22642:SF2">
    <property type="entry name" value="PROTEIN LONG AFTER FAR-RED 3"/>
    <property type="match status" value="1"/>
</dbReference>
<dbReference type="InterPro" id="IPR011059">
    <property type="entry name" value="Metal-dep_hydrolase_composite"/>
</dbReference>
<dbReference type="EMBL" id="FNAG01000001">
    <property type="protein sequence ID" value="SDD08999.1"/>
    <property type="molecule type" value="Genomic_DNA"/>
</dbReference>